<dbReference type="InterPro" id="IPR001214">
    <property type="entry name" value="SET_dom"/>
</dbReference>
<evidence type="ECO:0000313" key="2">
    <source>
        <dbReference type="EMBL" id="EER19584.1"/>
    </source>
</evidence>
<reference evidence="2 3" key="1">
    <citation type="submission" date="2008-07" db="EMBL/GenBank/DDBJ databases">
        <authorList>
            <person name="El-Sayed N."/>
            <person name="Caler E."/>
            <person name="Inman J."/>
            <person name="Amedeo P."/>
            <person name="Hass B."/>
            <person name="Wortman J."/>
        </authorList>
    </citation>
    <scope>NUCLEOTIDE SEQUENCE [LARGE SCALE GENOMIC DNA]</scope>
    <source>
        <strain evidence="3">ATCC 50983 / TXsc</strain>
    </source>
</reference>
<dbReference type="Pfam" id="PF00856">
    <property type="entry name" value="SET"/>
    <property type="match status" value="1"/>
</dbReference>
<proteinExistence type="predicted"/>
<dbReference type="RefSeq" id="XP_002787788.1">
    <property type="nucleotide sequence ID" value="XM_002787742.1"/>
</dbReference>
<dbReference type="PIRSF" id="PIRSF022536">
    <property type="entry name" value="A612L_SET"/>
    <property type="match status" value="1"/>
</dbReference>
<dbReference type="OrthoDB" id="3180714at2759"/>
<keyword evidence="3" id="KW-1185">Reference proteome</keyword>
<dbReference type="SUPFAM" id="SSF82199">
    <property type="entry name" value="SET domain"/>
    <property type="match status" value="1"/>
</dbReference>
<dbReference type="EMBL" id="GG671079">
    <property type="protein sequence ID" value="EER19584.1"/>
    <property type="molecule type" value="Genomic_DNA"/>
</dbReference>
<dbReference type="InterPro" id="IPR009207">
    <property type="entry name" value="SET7_MeTrfase"/>
</dbReference>
<protein>
    <recommendedName>
        <fullName evidence="1">SET domain-containing protein</fullName>
    </recommendedName>
</protein>
<dbReference type="PROSITE" id="PS50280">
    <property type="entry name" value="SET"/>
    <property type="match status" value="1"/>
</dbReference>
<gene>
    <name evidence="2" type="ORF">Pmar_PMAR012566</name>
</gene>
<dbReference type="AlphaFoldDB" id="C5K7P9"/>
<dbReference type="GO" id="GO:0062122">
    <property type="term" value="F:histone H3K37 methyltransferase activity"/>
    <property type="evidence" value="ECO:0007669"/>
    <property type="project" value="InterPro"/>
</dbReference>
<evidence type="ECO:0000313" key="3">
    <source>
        <dbReference type="Proteomes" id="UP000007800"/>
    </source>
</evidence>
<feature type="domain" description="SET" evidence="1">
    <location>
        <begin position="5"/>
        <end position="132"/>
    </location>
</feature>
<name>C5K7P9_PERM5</name>
<organism evidence="3">
    <name type="scientific">Perkinsus marinus (strain ATCC 50983 / TXsc)</name>
    <dbReference type="NCBI Taxonomy" id="423536"/>
    <lineage>
        <taxon>Eukaryota</taxon>
        <taxon>Sar</taxon>
        <taxon>Alveolata</taxon>
        <taxon>Perkinsozoa</taxon>
        <taxon>Perkinsea</taxon>
        <taxon>Perkinsida</taxon>
        <taxon>Perkinsidae</taxon>
        <taxon>Perkinsus</taxon>
    </lineage>
</organism>
<evidence type="ECO:0000259" key="1">
    <source>
        <dbReference type="PROSITE" id="PS50280"/>
    </source>
</evidence>
<dbReference type="InterPro" id="IPR046341">
    <property type="entry name" value="SET_dom_sf"/>
</dbReference>
<dbReference type="Proteomes" id="UP000007800">
    <property type="component" value="Unassembled WGS sequence"/>
</dbReference>
<dbReference type="InParanoid" id="C5K7P9"/>
<accession>C5K7P9</accession>
<dbReference type="Gene3D" id="2.170.270.10">
    <property type="entry name" value="SET domain"/>
    <property type="match status" value="1"/>
</dbReference>
<dbReference type="GeneID" id="9057423"/>
<sequence>MVKECNFTNRDIQEQCSQVQKGLGVFANADIGKGTVVEVCPTLGFSRKSISAADSAGVGSSIRLEDYVYEFPGESSHLRDDRMLYLPLGFGSLYNHSEKPNLRYSIERTVDGEHVVMVVKTTEDVAADENSN</sequence>